<keyword evidence="3" id="KW-1185">Reference proteome</keyword>
<evidence type="ECO:0000313" key="2">
    <source>
        <dbReference type="EMBL" id="GBP90243.1"/>
    </source>
</evidence>
<feature type="region of interest" description="Disordered" evidence="1">
    <location>
        <begin position="61"/>
        <end position="82"/>
    </location>
</feature>
<gene>
    <name evidence="2" type="ORF">EVAR_100690_1</name>
</gene>
<name>A0A4C1ZTY7_EUMVA</name>
<dbReference type="AlphaFoldDB" id="A0A4C1ZTY7"/>
<dbReference type="Proteomes" id="UP000299102">
    <property type="component" value="Unassembled WGS sequence"/>
</dbReference>
<comment type="caution">
    <text evidence="2">The sequence shown here is derived from an EMBL/GenBank/DDBJ whole genome shotgun (WGS) entry which is preliminary data.</text>
</comment>
<evidence type="ECO:0000256" key="1">
    <source>
        <dbReference type="SAM" id="MobiDB-lite"/>
    </source>
</evidence>
<proteinExistence type="predicted"/>
<protein>
    <submittedName>
        <fullName evidence="2">Uncharacterized protein</fullName>
    </submittedName>
</protein>
<dbReference type="EMBL" id="BGZK01002068">
    <property type="protein sequence ID" value="GBP90243.1"/>
    <property type="molecule type" value="Genomic_DNA"/>
</dbReference>
<accession>A0A4C1ZTY7</accession>
<sequence length="82" mass="9196">MAITNWMARPPTRRTDDPANVVGHRWLLCASQQKCKTSQVAIRCTLTWEVAFEIRDVLGPTSKTEPVHGKRSVRRVGACAPH</sequence>
<reference evidence="2 3" key="1">
    <citation type="journal article" date="2019" name="Commun. Biol.">
        <title>The bagworm genome reveals a unique fibroin gene that provides high tensile strength.</title>
        <authorList>
            <person name="Kono N."/>
            <person name="Nakamura H."/>
            <person name="Ohtoshi R."/>
            <person name="Tomita M."/>
            <person name="Numata K."/>
            <person name="Arakawa K."/>
        </authorList>
    </citation>
    <scope>NUCLEOTIDE SEQUENCE [LARGE SCALE GENOMIC DNA]</scope>
</reference>
<evidence type="ECO:0000313" key="3">
    <source>
        <dbReference type="Proteomes" id="UP000299102"/>
    </source>
</evidence>
<organism evidence="2 3">
    <name type="scientific">Eumeta variegata</name>
    <name type="common">Bagworm moth</name>
    <name type="synonym">Eumeta japonica</name>
    <dbReference type="NCBI Taxonomy" id="151549"/>
    <lineage>
        <taxon>Eukaryota</taxon>
        <taxon>Metazoa</taxon>
        <taxon>Ecdysozoa</taxon>
        <taxon>Arthropoda</taxon>
        <taxon>Hexapoda</taxon>
        <taxon>Insecta</taxon>
        <taxon>Pterygota</taxon>
        <taxon>Neoptera</taxon>
        <taxon>Endopterygota</taxon>
        <taxon>Lepidoptera</taxon>
        <taxon>Glossata</taxon>
        <taxon>Ditrysia</taxon>
        <taxon>Tineoidea</taxon>
        <taxon>Psychidae</taxon>
        <taxon>Oiketicinae</taxon>
        <taxon>Eumeta</taxon>
    </lineage>
</organism>